<evidence type="ECO:0000259" key="2">
    <source>
        <dbReference type="Pfam" id="PF07364"/>
    </source>
</evidence>
<evidence type="ECO:0000313" key="3">
    <source>
        <dbReference type="EMBL" id="KAB2338598.1"/>
    </source>
</evidence>
<dbReference type="InterPro" id="IPR010799">
    <property type="entry name" value="MlrC_C"/>
</dbReference>
<keyword evidence="4" id="KW-1185">Reference proteome</keyword>
<dbReference type="EMBL" id="WBOS01000001">
    <property type="protein sequence ID" value="KAB2338598.1"/>
    <property type="molecule type" value="Genomic_DNA"/>
</dbReference>
<name>A0A6L3VAA4_9BACI</name>
<organism evidence="3 4">
    <name type="scientific">Cytobacillus depressus</name>
    <dbReference type="NCBI Taxonomy" id="1602942"/>
    <lineage>
        <taxon>Bacteria</taxon>
        <taxon>Bacillati</taxon>
        <taxon>Bacillota</taxon>
        <taxon>Bacilli</taxon>
        <taxon>Bacillales</taxon>
        <taxon>Bacillaceae</taxon>
        <taxon>Cytobacillus</taxon>
    </lineage>
</organism>
<dbReference type="AlphaFoldDB" id="A0A6L3VAA4"/>
<accession>A0A6L3VAA4</accession>
<sequence>MKIAIGQLSHETNTFSNITTTEDTFKKWEWEDETILIENHKGVKDYLGGMIDGASQLQIEVIPTFCAGALPSGIITNETYETIKSHFQRNLSRIQELDAVCLALHGAGVVEGIDDLEGDFLQFIREIVGSGIPIVATLDLHGNMTRKMVKTADLLLGVKLYPHTDSYEKGFEAINRAYQLVKKEIIPTMHLEQLPLMIPTSTSNLSPVKNINEFCNEKENQLGILDCTFFHGFPYTDVPFAGVSVLCITDDNRELAEITAKSVSSFVWEKREQFFPKRPTPEEGIERAQKLNMCPVVINETSDNPGAGTPCDGTRLLRAMLNAKLKKACIGLIYDPEVVELAHKQGVGTHIEAYLGGKTDQFHGEPVFIKGYIKTLTDGIYIQSSPMWKGKVVNLGRTVRIQVGGLDIIVGCLRNQVFDEQLFLLHGIAVSEVPIVGIKSSQHFRAVYESIAKKIITVDSPGLSTLNLNSFKYKKIQRPRYPIDDMMHQSYSEYFNYCTNKTS</sequence>
<dbReference type="InterPro" id="IPR015995">
    <property type="entry name" value="MlrC_N"/>
</dbReference>
<comment type="caution">
    <text evidence="3">The sequence shown here is derived from an EMBL/GenBank/DDBJ whole genome shotgun (WGS) entry which is preliminary data.</text>
</comment>
<dbReference type="PIRSF" id="PIRSF012702">
    <property type="entry name" value="UCP012702"/>
    <property type="match status" value="1"/>
</dbReference>
<dbReference type="Proteomes" id="UP000481030">
    <property type="component" value="Unassembled WGS sequence"/>
</dbReference>
<feature type="domain" description="Microcystin LR degradation protein MlrC C-terminal" evidence="1">
    <location>
        <begin position="299"/>
        <end position="475"/>
    </location>
</feature>
<dbReference type="OrthoDB" id="9815420at2"/>
<gene>
    <name evidence="3" type="ORF">F7731_03320</name>
</gene>
<dbReference type="InterPro" id="IPR009197">
    <property type="entry name" value="MlrC"/>
</dbReference>
<dbReference type="RefSeq" id="WP_151533336.1">
    <property type="nucleotide sequence ID" value="NZ_WBOS01000001.1"/>
</dbReference>
<protein>
    <submittedName>
        <fullName evidence="3">M81 family metallopeptidase</fullName>
    </submittedName>
</protein>
<feature type="domain" description="Microcystin LR degradation protein MlrC N-terminal" evidence="2">
    <location>
        <begin position="2"/>
        <end position="288"/>
    </location>
</feature>
<proteinExistence type="predicted"/>
<evidence type="ECO:0000313" key="4">
    <source>
        <dbReference type="Proteomes" id="UP000481030"/>
    </source>
</evidence>
<reference evidence="3 4" key="1">
    <citation type="journal article" date="2016" name="Antonie Van Leeuwenhoek">
        <title>Bacillus depressus sp. nov., isolated from soil of a sunflower field.</title>
        <authorList>
            <person name="Wei X."/>
            <person name="Xin D."/>
            <person name="Xin Y."/>
            <person name="Zhang H."/>
            <person name="Wang T."/>
            <person name="Zhang J."/>
        </authorList>
    </citation>
    <scope>NUCLEOTIDE SEQUENCE [LARGE SCALE GENOMIC DNA]</scope>
    <source>
        <strain evidence="3 4">BZ1</strain>
    </source>
</reference>
<evidence type="ECO:0000259" key="1">
    <source>
        <dbReference type="Pfam" id="PF07171"/>
    </source>
</evidence>
<dbReference type="Pfam" id="PF07171">
    <property type="entry name" value="MlrC_C"/>
    <property type="match status" value="1"/>
</dbReference>
<dbReference type="Pfam" id="PF07364">
    <property type="entry name" value="DUF1485"/>
    <property type="match status" value="1"/>
</dbReference>